<dbReference type="OrthoDB" id="9792858at2"/>
<dbReference type="PANTHER" id="PTHR30466:SF11">
    <property type="entry name" value="FLAVIN-DEPENDENT MONOOXYGENASE, REDUCTASE SUBUNIT HSAB"/>
    <property type="match status" value="1"/>
</dbReference>
<dbReference type="SMART" id="SM00903">
    <property type="entry name" value="Flavin_Reduct"/>
    <property type="match status" value="1"/>
</dbReference>
<dbReference type="Pfam" id="PF01613">
    <property type="entry name" value="Flavin_Reduct"/>
    <property type="match status" value="1"/>
</dbReference>
<comment type="caution">
    <text evidence="4">The sequence shown here is derived from an EMBL/GenBank/DDBJ whole genome shotgun (WGS) entry which is preliminary data.</text>
</comment>
<evidence type="ECO:0000256" key="1">
    <source>
        <dbReference type="ARBA" id="ARBA00008898"/>
    </source>
</evidence>
<dbReference type="InterPro" id="IPR002563">
    <property type="entry name" value="Flavin_Rdtase-like_dom"/>
</dbReference>
<dbReference type="STRING" id="1927124.BST13_03540"/>
<accession>A0A1X0BAL4</accession>
<gene>
    <name evidence="4" type="ORF">BST13_03540</name>
</gene>
<dbReference type="RefSeq" id="WP_083160650.1">
    <property type="nucleotide sequence ID" value="NZ_MVHF01000002.1"/>
</dbReference>
<keyword evidence="2" id="KW-0560">Oxidoreductase</keyword>
<organism evidence="4 5">
    <name type="scientific">Mycobacterium aquaticum</name>
    <dbReference type="NCBI Taxonomy" id="1927124"/>
    <lineage>
        <taxon>Bacteria</taxon>
        <taxon>Bacillati</taxon>
        <taxon>Actinomycetota</taxon>
        <taxon>Actinomycetes</taxon>
        <taxon>Mycobacteriales</taxon>
        <taxon>Mycobacteriaceae</taxon>
        <taxon>Mycobacterium</taxon>
    </lineage>
</organism>
<dbReference type="InterPro" id="IPR012349">
    <property type="entry name" value="Split_barrel_FMN-bd"/>
</dbReference>
<dbReference type="SUPFAM" id="SSF50475">
    <property type="entry name" value="FMN-binding split barrel"/>
    <property type="match status" value="1"/>
</dbReference>
<evidence type="ECO:0000259" key="3">
    <source>
        <dbReference type="SMART" id="SM00903"/>
    </source>
</evidence>
<proteinExistence type="inferred from homology"/>
<dbReference type="PANTHER" id="PTHR30466">
    <property type="entry name" value="FLAVIN REDUCTASE"/>
    <property type="match status" value="1"/>
</dbReference>
<dbReference type="InterPro" id="IPR050268">
    <property type="entry name" value="NADH-dep_flavin_reductase"/>
</dbReference>
<reference evidence="4 5" key="1">
    <citation type="submission" date="2017-02" db="EMBL/GenBank/DDBJ databases">
        <title>The new phylogeny of genus Mycobacterium.</title>
        <authorList>
            <person name="Tortoli E."/>
            <person name="Trovato A."/>
            <person name="Cirillo D.M."/>
        </authorList>
    </citation>
    <scope>NUCLEOTIDE SEQUENCE [LARGE SCALE GENOMIC DNA]</scope>
    <source>
        <strain evidence="4 5">RW6</strain>
    </source>
</reference>
<keyword evidence="5" id="KW-1185">Reference proteome</keyword>
<dbReference type="EMBL" id="MVHF01000002">
    <property type="protein sequence ID" value="ORA39343.1"/>
    <property type="molecule type" value="Genomic_DNA"/>
</dbReference>
<dbReference type="GO" id="GO:0042602">
    <property type="term" value="F:riboflavin reductase (NADPH) activity"/>
    <property type="evidence" value="ECO:0007669"/>
    <property type="project" value="TreeGrafter"/>
</dbReference>
<sequence length="181" mass="19336">MKRDNRPPVTESTLRTVLGHFPTGVVIVTATLESDPVGMTLQSFLSLSITPPLALLSVAKTSTTWPQIATTRRFLVNMLSEEQGGLARQFAQTATDKFHGVDYTSDPALGGPLLAGTTAWVDCSIEAEYDGGDHIIVVARVLEASAPTTGGAAPAPLIFHRSGFPRLYADCCNQIERIPAQ</sequence>
<dbReference type="GO" id="GO:0010181">
    <property type="term" value="F:FMN binding"/>
    <property type="evidence" value="ECO:0007669"/>
    <property type="project" value="InterPro"/>
</dbReference>
<protein>
    <recommendedName>
        <fullName evidence="3">Flavin reductase like domain-containing protein</fullName>
    </recommendedName>
</protein>
<evidence type="ECO:0000313" key="5">
    <source>
        <dbReference type="Proteomes" id="UP000192448"/>
    </source>
</evidence>
<name>A0A1X0BAL4_9MYCO</name>
<dbReference type="Gene3D" id="2.30.110.10">
    <property type="entry name" value="Electron Transport, Fmn-binding Protein, Chain A"/>
    <property type="match status" value="1"/>
</dbReference>
<comment type="similarity">
    <text evidence="1">Belongs to the non-flavoprotein flavin reductase family.</text>
</comment>
<feature type="domain" description="Flavin reductase like" evidence="3">
    <location>
        <begin position="18"/>
        <end position="166"/>
    </location>
</feature>
<evidence type="ECO:0000256" key="2">
    <source>
        <dbReference type="ARBA" id="ARBA00023002"/>
    </source>
</evidence>
<dbReference type="AlphaFoldDB" id="A0A1X0BAL4"/>
<evidence type="ECO:0000313" key="4">
    <source>
        <dbReference type="EMBL" id="ORA39343.1"/>
    </source>
</evidence>
<dbReference type="Proteomes" id="UP000192448">
    <property type="component" value="Unassembled WGS sequence"/>
</dbReference>